<dbReference type="InterPro" id="IPR014710">
    <property type="entry name" value="RmlC-like_jellyroll"/>
</dbReference>
<dbReference type="Gene3D" id="2.60.120.10">
    <property type="entry name" value="Jelly Rolls"/>
    <property type="match status" value="2"/>
</dbReference>
<dbReference type="GO" id="GO:0034236">
    <property type="term" value="F:protein kinase A catalytic subunit binding"/>
    <property type="evidence" value="ECO:0007669"/>
    <property type="project" value="TreeGrafter"/>
</dbReference>
<feature type="binding site" evidence="7">
    <location>
        <position position="258"/>
    </location>
    <ligand>
        <name>3',5'-cyclic AMP</name>
        <dbReference type="ChEBI" id="CHEBI:58165"/>
        <label>2</label>
    </ligand>
</feature>
<proteinExistence type="inferred from homology"/>
<dbReference type="GO" id="GO:0004862">
    <property type="term" value="F:cAMP-dependent protein kinase inhibitor activity"/>
    <property type="evidence" value="ECO:0007669"/>
    <property type="project" value="TreeGrafter"/>
</dbReference>
<dbReference type="Proteomes" id="UP000494040">
    <property type="component" value="Unassembled WGS sequence"/>
</dbReference>
<evidence type="ECO:0000256" key="7">
    <source>
        <dbReference type="PIRSR" id="PIRSR000548-1"/>
    </source>
</evidence>
<feature type="binding site" evidence="7">
    <location>
        <position position="145"/>
    </location>
    <ligand>
        <name>3',5'-cyclic AMP</name>
        <dbReference type="ChEBI" id="CHEBI:58165"/>
        <label>1</label>
    </ligand>
</feature>
<dbReference type="SMART" id="SM00100">
    <property type="entry name" value="cNMP"/>
    <property type="match status" value="2"/>
</dbReference>
<dbReference type="PROSITE" id="PS00889">
    <property type="entry name" value="CNMP_BINDING_2"/>
    <property type="match status" value="2"/>
</dbReference>
<feature type="binding site" evidence="7">
    <location>
        <position position="267"/>
    </location>
    <ligand>
        <name>3',5'-cyclic AMP</name>
        <dbReference type="ChEBI" id="CHEBI:58165"/>
        <label>2</label>
    </ligand>
</feature>
<evidence type="ECO:0000259" key="9">
    <source>
        <dbReference type="PROSITE" id="PS50042"/>
    </source>
</evidence>
<keyword evidence="4" id="KW-0677">Repeat</keyword>
<dbReference type="KEGG" id="clec:106661965"/>
<dbReference type="PROSITE" id="PS00888">
    <property type="entry name" value="CNMP_BINDING_1"/>
    <property type="match status" value="1"/>
</dbReference>
<dbReference type="AlphaFoldDB" id="A0A8I6R9W0"/>
<dbReference type="InterPro" id="IPR018488">
    <property type="entry name" value="cNMP-bd_CS"/>
</dbReference>
<evidence type="ECO:0000256" key="6">
    <source>
        <dbReference type="ARBA" id="ARBA00023149"/>
    </source>
</evidence>
<feature type="binding site" evidence="7">
    <location>
        <position position="136"/>
    </location>
    <ligand>
        <name>3',5'-cyclic AMP</name>
        <dbReference type="ChEBI" id="CHEBI:58165"/>
        <label>1</label>
    </ligand>
</feature>
<evidence type="ECO:0000256" key="8">
    <source>
        <dbReference type="SAM" id="MobiDB-lite"/>
    </source>
</evidence>
<feature type="domain" description="Cyclic nucleotide-binding" evidence="9">
    <location>
        <begin position="66"/>
        <end position="186"/>
    </location>
</feature>
<organism evidence="10 11">
    <name type="scientific">Cimex lectularius</name>
    <name type="common">Bed bug</name>
    <name type="synonym">Acanthia lectularia</name>
    <dbReference type="NCBI Taxonomy" id="79782"/>
    <lineage>
        <taxon>Eukaryota</taxon>
        <taxon>Metazoa</taxon>
        <taxon>Ecdysozoa</taxon>
        <taxon>Arthropoda</taxon>
        <taxon>Hexapoda</taxon>
        <taxon>Insecta</taxon>
        <taxon>Pterygota</taxon>
        <taxon>Neoptera</taxon>
        <taxon>Paraneoptera</taxon>
        <taxon>Hemiptera</taxon>
        <taxon>Heteroptera</taxon>
        <taxon>Panheteroptera</taxon>
        <taxon>Cimicomorpha</taxon>
        <taxon>Cimicidae</taxon>
        <taxon>Cimex</taxon>
    </lineage>
</organism>
<comment type="similarity">
    <text evidence="1">Belongs to the cAMP-dependent kinase regulatory chain family.</text>
</comment>
<evidence type="ECO:0000313" key="10">
    <source>
        <dbReference type="EnsemblMetazoa" id="XP_014241233.1"/>
    </source>
</evidence>
<reference evidence="10" key="1">
    <citation type="submission" date="2022-01" db="UniProtKB">
        <authorList>
            <consortium name="EnsemblMetazoa"/>
        </authorList>
    </citation>
    <scope>IDENTIFICATION</scope>
</reference>
<dbReference type="PIRSF" id="PIRSF000548">
    <property type="entry name" value="PK_regulatory"/>
    <property type="match status" value="1"/>
</dbReference>
<evidence type="ECO:0000256" key="1">
    <source>
        <dbReference type="ARBA" id="ARBA00005753"/>
    </source>
</evidence>
<keyword evidence="5 7" id="KW-0547">Nucleotide-binding</keyword>
<evidence type="ECO:0000256" key="5">
    <source>
        <dbReference type="ARBA" id="ARBA00022741"/>
    </source>
</evidence>
<evidence type="ECO:0000256" key="2">
    <source>
        <dbReference type="ARBA" id="ARBA00022553"/>
    </source>
</evidence>
<keyword evidence="2" id="KW-0597">Phosphoprotein</keyword>
<dbReference type="InterPro" id="IPR018490">
    <property type="entry name" value="cNMP-bd_dom_sf"/>
</dbReference>
<feature type="region of interest" description="Disordered" evidence="8">
    <location>
        <begin position="1"/>
        <end position="42"/>
    </location>
</feature>
<name>A0A8I6R9W0_CIMLE</name>
<dbReference type="InterPro" id="IPR050503">
    <property type="entry name" value="cAMP-dep_PK_reg_su-like"/>
</dbReference>
<dbReference type="GO" id="GO:0030552">
    <property type="term" value="F:cAMP binding"/>
    <property type="evidence" value="ECO:0007669"/>
    <property type="project" value="UniProtKB-KW"/>
</dbReference>
<dbReference type="Pfam" id="PF00027">
    <property type="entry name" value="cNMP_binding"/>
    <property type="match status" value="2"/>
</dbReference>
<keyword evidence="6 7" id="KW-0114">cAMP</keyword>
<dbReference type="PANTHER" id="PTHR11635:SF152">
    <property type="entry name" value="CAMP-DEPENDENT PROTEIN KINASE TYPE I REGULATORY SUBUNIT-RELATED"/>
    <property type="match status" value="1"/>
</dbReference>
<dbReference type="OMA" id="FHKSEYV"/>
<accession>A0A8I6R9W0</accession>
<gene>
    <name evidence="10" type="primary">106661965</name>
</gene>
<dbReference type="PRINTS" id="PR00103">
    <property type="entry name" value="CAMPKINASE"/>
</dbReference>
<evidence type="ECO:0000256" key="4">
    <source>
        <dbReference type="ARBA" id="ARBA00022737"/>
    </source>
</evidence>
<evidence type="ECO:0000313" key="11">
    <source>
        <dbReference type="Proteomes" id="UP000494040"/>
    </source>
</evidence>
<dbReference type="OrthoDB" id="417078at2759"/>
<dbReference type="CDD" id="cd00038">
    <property type="entry name" value="CAP_ED"/>
    <property type="match status" value="2"/>
</dbReference>
<dbReference type="EnsemblMetazoa" id="XM_014385747.1">
    <property type="protein sequence ID" value="XP_014241233.1"/>
    <property type="gene ID" value="LOC106661965"/>
</dbReference>
<sequence>MSVRESGARSANSADSVSMHKNAPRRKAVAGETYNPEHDTHADIVKHPKSDAQRAVLEGHLKNIVFMQNLDKDQMHQILDAFFLKNVKAGDYIIKQGDEGDYFYIVEKGKYEAFVTNSSGNANTIRTYDGYGSFGELALLYSMPRAASVKADTDGIVWALDRKTFTRILVKAAHKNRKLYEECLKNVKILSHLTELERLNLADALLPRMFSDGQVIMKENEQADGMYFVLSGQVFIHKTVNGKQVPLKIVERGGYFGELALLTKGTRAATAVAKGNVTTAFLETDAFERLLGSCEEAMKNNVKKYGIKLEHAV</sequence>
<dbReference type="GO" id="GO:0005829">
    <property type="term" value="C:cytosol"/>
    <property type="evidence" value="ECO:0007669"/>
    <property type="project" value="TreeGrafter"/>
</dbReference>
<dbReference type="InterPro" id="IPR012198">
    <property type="entry name" value="cAMP_dep_PK_reg_su"/>
</dbReference>
<evidence type="ECO:0000256" key="3">
    <source>
        <dbReference type="ARBA" id="ARBA00022566"/>
    </source>
</evidence>
<dbReference type="SUPFAM" id="SSF51206">
    <property type="entry name" value="cAMP-binding domain-like"/>
    <property type="match status" value="2"/>
</dbReference>
<feature type="domain" description="Cyclic nucleotide-binding" evidence="9">
    <location>
        <begin position="189"/>
        <end position="308"/>
    </location>
</feature>
<keyword evidence="3 7" id="KW-0116">cAMP-binding</keyword>
<dbReference type="GO" id="GO:0005952">
    <property type="term" value="C:cAMP-dependent protein kinase complex"/>
    <property type="evidence" value="ECO:0007669"/>
    <property type="project" value="InterPro"/>
</dbReference>
<dbReference type="PANTHER" id="PTHR11635">
    <property type="entry name" value="CAMP-DEPENDENT PROTEIN KINASE REGULATORY CHAIN"/>
    <property type="match status" value="1"/>
</dbReference>
<dbReference type="InterPro" id="IPR000595">
    <property type="entry name" value="cNMP-bd_dom"/>
</dbReference>
<protein>
    <recommendedName>
        <fullName evidence="9">Cyclic nucleotide-binding domain-containing protein</fullName>
    </recommendedName>
</protein>
<keyword evidence="11" id="KW-1185">Reference proteome</keyword>
<dbReference type="PROSITE" id="PS50042">
    <property type="entry name" value="CNMP_BINDING_3"/>
    <property type="match status" value="2"/>
</dbReference>